<evidence type="ECO:0000259" key="6">
    <source>
        <dbReference type="PROSITE" id="PS50222"/>
    </source>
</evidence>
<keyword evidence="5" id="KW-1133">Transmembrane helix</keyword>
<dbReference type="InterPro" id="IPR018247">
    <property type="entry name" value="EF_Hand_1_Ca_BS"/>
</dbReference>
<dbReference type="PROSITE" id="PS50222">
    <property type="entry name" value="EF_HAND_2"/>
    <property type="match status" value="4"/>
</dbReference>
<keyword evidence="5" id="KW-0472">Membrane</keyword>
<dbReference type="InterPro" id="IPR002048">
    <property type="entry name" value="EF_hand_dom"/>
</dbReference>
<accession>A0ABP0RQF1</accession>
<name>A0ABP0RQF1_9DINO</name>
<evidence type="ECO:0000256" key="2">
    <source>
        <dbReference type="ARBA" id="ARBA00022737"/>
    </source>
</evidence>
<dbReference type="PANTHER" id="PTHR10891">
    <property type="entry name" value="EF-HAND CALCIUM-BINDING DOMAIN CONTAINING PROTEIN"/>
    <property type="match status" value="1"/>
</dbReference>
<feature type="transmembrane region" description="Helical" evidence="5">
    <location>
        <begin position="755"/>
        <end position="778"/>
    </location>
</feature>
<gene>
    <name evidence="7" type="ORF">SCF082_LOCUS47546</name>
</gene>
<dbReference type="Proteomes" id="UP001642464">
    <property type="component" value="Unassembled WGS sequence"/>
</dbReference>
<feature type="domain" description="EF-hand" evidence="6">
    <location>
        <begin position="1209"/>
        <end position="1244"/>
    </location>
</feature>
<dbReference type="SMART" id="SM00054">
    <property type="entry name" value="EFh"/>
    <property type="match status" value="4"/>
</dbReference>
<evidence type="ECO:0000256" key="3">
    <source>
        <dbReference type="ARBA" id="ARBA00022837"/>
    </source>
</evidence>
<protein>
    <submittedName>
        <fullName evidence="7">Calmodulin</fullName>
    </submittedName>
</protein>
<keyword evidence="8" id="KW-1185">Reference proteome</keyword>
<evidence type="ECO:0000256" key="5">
    <source>
        <dbReference type="SAM" id="Phobius"/>
    </source>
</evidence>
<feature type="domain" description="EF-hand" evidence="6">
    <location>
        <begin position="1173"/>
        <end position="1208"/>
    </location>
</feature>
<sequence length="1494" mass="160995">MTEEAQIASVQYEVWQNRNSSKQASKQASKDIRKKAWRREMVHKACLGFGTLVLVVGLVFNIMTATIESWVLAEVDGVEACSVEGDTPLGSLGLFSASYDPTCVAGVPQASSFEFFPKSETKTVEFFPLFPTQTAFGGALSNDKLTEEGAIAFVLDAGNTPDVTSFESCEDAFEAGGAVENRAAALAAGEVYSGLVQEFDEQYDSLIGVAGAIVPGLQSLFVSGVYNGVELYLDSLVGGIASAVDAANLFAANFGYSDAGTDATGTGVCAPYADAVTCLVSISGSDLVTAAGQIGLEVEQLGTAQALILGSEAVAAVCGGPGATFAACVWGGEATRYNATGVDTTERVSSVQLEDNPVFAGAVSGILGAPVPIDYVVPGSESFAPLAFIFDVVCPSGSDRGTWTSCKAESSGLALGARASIPQTFDASGSPSILAFFLELAINESNAAGITTAVTQWVTDRDATPTQTSWTRLFQLLLIEDVALSFESVLPSTIANDLDAAGLDLPTVVGGISGILSSCAAAPDTYDNCVAEIPQTPADKPTQVFPDDYSSGATAFPLCFAFQLAGLTSNCHGGPTLLDTLGQIDTSVSSSLSTFALLRDGFLGACATMEASIGVSEFPGKANLLNSLACFQFMANPALKSAQLLLAADPNDAVVQQTVALAFPNTFKLLVDLGIDQFPPLETSGTDSGSLGVPGVNSTIEEAADREKRISLCSDNDEDIRRIKLAQVLIPTALASGFVSLGLAIAAMVVDKGHFAIISGLLSLAAGVMVLSAFLLVLNAPVYAPELRSRVFTGDRPDLRLALSFLLSMVAVMLADSELSVTGCSADPRATGAGVTAAVMASGAVGVDGSDQAEAKELHRPSVHLRHVETQLALELSRKKGGKGCLSRERDDEHPDMRLMTLRQWRVWEARRCDEQQRVARRKRDKQRKDKDSAGKPVPGKDLTRRKIPVQVRATDEMTSLRASIEHLSSKNGETVDLIQPILGGLDRFPDRWTKKKSSITQVLEGAKMDAFKKETAKEVFEEWQRDKAREARRKNQAHKRFQALTSRRSEAQKDVDSATVYVFLIKKRLLDFEEIHKPSAVSSPSKLVKHFRKMLKLRQAEEKLTVALRKQADAASLAVESLPAARKCHNSKPEGTRKLGANPVASSHALRAFENLPVQVKILGRFKVALEEEHVKLKVAFQRFDESSDGCISRHEFASMIGSMDKDVNQAQACAAFNALDVDGSGVLSFREVADFVKSVSRDTFDCIRAAVQMEREQRRNALAQQFENFAEKVAPCVQARIAQPDLFRGFFTWRTAVRQGMTKTHVAKLVSEIRTTQEALKLLRTALHRDKAKFASMFHDLDTTGDGRIDQQELAVVLDDLGFGHFDQCKAGAETIIRFIDQDGSATLDYFELARALKSNDPCRASCENVRERYQQQRHRVASGKNDKDQAKQSLLQSKRPTTADLKVLREKIVNLRLQIEEKEEEAEMLAAERDASNQEKKEDLSFGLRLC</sequence>
<dbReference type="Gene3D" id="1.10.238.10">
    <property type="entry name" value="EF-hand"/>
    <property type="match status" value="2"/>
</dbReference>
<dbReference type="SUPFAM" id="SSF47473">
    <property type="entry name" value="EF-hand"/>
    <property type="match status" value="1"/>
</dbReference>
<evidence type="ECO:0000256" key="1">
    <source>
        <dbReference type="ARBA" id="ARBA00022723"/>
    </source>
</evidence>
<dbReference type="CDD" id="cd00051">
    <property type="entry name" value="EFh"/>
    <property type="match status" value="2"/>
</dbReference>
<keyword evidence="2" id="KW-0677">Repeat</keyword>
<dbReference type="EMBL" id="CAXAMM010041905">
    <property type="protein sequence ID" value="CAK9101710.1"/>
    <property type="molecule type" value="Genomic_DNA"/>
</dbReference>
<keyword evidence="3" id="KW-0106">Calcium</keyword>
<comment type="caution">
    <text evidence="7">The sequence shown here is derived from an EMBL/GenBank/DDBJ whole genome shotgun (WGS) entry which is preliminary data.</text>
</comment>
<proteinExistence type="predicted"/>
<feature type="transmembrane region" description="Helical" evidence="5">
    <location>
        <begin position="41"/>
        <end position="60"/>
    </location>
</feature>
<dbReference type="InterPro" id="IPR011992">
    <property type="entry name" value="EF-hand-dom_pair"/>
</dbReference>
<reference evidence="7 8" key="1">
    <citation type="submission" date="2024-02" db="EMBL/GenBank/DDBJ databases">
        <authorList>
            <person name="Chen Y."/>
            <person name="Shah S."/>
            <person name="Dougan E. K."/>
            <person name="Thang M."/>
            <person name="Chan C."/>
        </authorList>
    </citation>
    <scope>NUCLEOTIDE SEQUENCE [LARGE SCALE GENOMIC DNA]</scope>
</reference>
<feature type="transmembrane region" description="Helical" evidence="5">
    <location>
        <begin position="728"/>
        <end position="749"/>
    </location>
</feature>
<feature type="domain" description="EF-hand" evidence="6">
    <location>
        <begin position="1370"/>
        <end position="1405"/>
    </location>
</feature>
<dbReference type="PROSITE" id="PS00018">
    <property type="entry name" value="EF_HAND_1"/>
    <property type="match status" value="2"/>
</dbReference>
<keyword evidence="5" id="KW-0812">Transmembrane</keyword>
<feature type="domain" description="EF-hand" evidence="6">
    <location>
        <begin position="1331"/>
        <end position="1366"/>
    </location>
</feature>
<dbReference type="Pfam" id="PF13202">
    <property type="entry name" value="EF-hand_5"/>
    <property type="match status" value="1"/>
</dbReference>
<organism evidence="7 8">
    <name type="scientific">Durusdinium trenchii</name>
    <dbReference type="NCBI Taxonomy" id="1381693"/>
    <lineage>
        <taxon>Eukaryota</taxon>
        <taxon>Sar</taxon>
        <taxon>Alveolata</taxon>
        <taxon>Dinophyceae</taxon>
        <taxon>Suessiales</taxon>
        <taxon>Symbiodiniaceae</taxon>
        <taxon>Durusdinium</taxon>
    </lineage>
</organism>
<feature type="compositionally biased region" description="Basic and acidic residues" evidence="4">
    <location>
        <begin position="1473"/>
        <end position="1487"/>
    </location>
</feature>
<feature type="region of interest" description="Disordered" evidence="4">
    <location>
        <begin position="1420"/>
        <end position="1439"/>
    </location>
</feature>
<dbReference type="InterPro" id="IPR039647">
    <property type="entry name" value="EF_hand_pair_protein_CML-like"/>
</dbReference>
<keyword evidence="1" id="KW-0479">Metal-binding</keyword>
<evidence type="ECO:0000313" key="8">
    <source>
        <dbReference type="Proteomes" id="UP001642464"/>
    </source>
</evidence>
<feature type="region of interest" description="Disordered" evidence="4">
    <location>
        <begin position="1469"/>
        <end position="1494"/>
    </location>
</feature>
<feature type="region of interest" description="Disordered" evidence="4">
    <location>
        <begin position="916"/>
        <end position="947"/>
    </location>
</feature>
<dbReference type="Pfam" id="PF13499">
    <property type="entry name" value="EF-hand_7"/>
    <property type="match status" value="1"/>
</dbReference>
<evidence type="ECO:0000313" key="7">
    <source>
        <dbReference type="EMBL" id="CAK9101710.1"/>
    </source>
</evidence>
<evidence type="ECO:0000256" key="4">
    <source>
        <dbReference type="SAM" id="MobiDB-lite"/>
    </source>
</evidence>